<dbReference type="CDD" id="cd00303">
    <property type="entry name" value="retropepsin_like"/>
    <property type="match status" value="1"/>
</dbReference>
<protein>
    <recommendedName>
        <fullName evidence="2">Peptidase A2 domain-containing protein</fullName>
    </recommendedName>
</protein>
<accession>A0A2T8KVP5</accession>
<evidence type="ECO:0008006" key="2">
    <source>
        <dbReference type="Google" id="ProtNLM"/>
    </source>
</evidence>
<organism evidence="1">
    <name type="scientific">Panicum hallii</name>
    <dbReference type="NCBI Taxonomy" id="206008"/>
    <lineage>
        <taxon>Eukaryota</taxon>
        <taxon>Viridiplantae</taxon>
        <taxon>Streptophyta</taxon>
        <taxon>Embryophyta</taxon>
        <taxon>Tracheophyta</taxon>
        <taxon>Spermatophyta</taxon>
        <taxon>Magnoliopsida</taxon>
        <taxon>Liliopsida</taxon>
        <taxon>Poales</taxon>
        <taxon>Poaceae</taxon>
        <taxon>PACMAD clade</taxon>
        <taxon>Panicoideae</taxon>
        <taxon>Panicodae</taxon>
        <taxon>Paniceae</taxon>
        <taxon>Panicinae</taxon>
        <taxon>Panicum</taxon>
        <taxon>Panicum sect. Panicum</taxon>
    </lineage>
</organism>
<name>A0A2T8KVP5_9POAL</name>
<dbReference type="PANTHER" id="PTHR33240">
    <property type="entry name" value="OS08G0508500 PROTEIN"/>
    <property type="match status" value="1"/>
</dbReference>
<dbReference type="Gramene" id="PVH66257">
    <property type="protein sequence ID" value="PVH66257"/>
    <property type="gene ID" value="PAHAL_1G187200"/>
</dbReference>
<proteinExistence type="predicted"/>
<sequence length="430" mass="49680">MKVETQPFPSVNMVEGYDRSARRQLDFALGINMVGLAPRHRTKNEEADPCDRPQKGEKGYITEEQIRHVRNQQPASSDLLKKYEYQYQHRLQCESEEEEYEHRTGKGLKKREDTRDHWHCPFFKYCWDSGMSRLPTTKDCPECGSRKRDAEGVSVFRCLGPVVSQQEQIQPPRRRVDFEEEEDKYHRPRWCPDGLKRSQKRRVQRLRSLEEAEARYLETLRKVHPDLADKLSVAQLDLGPRPVIFEKPRVKNYKHLKALYLKGYINGQLVNKMLVDTGAAVNIIPYSVLRRLGRSAGDLIKTNVMLSDFNGQTSEAQIVLSVDLTVENKTVPTSFFIINSKSTYNVLLGRDWIYANCCIPSTIHQFLIQWDGDEVEVVHADDSIEISHAAMSIWDTENQEPILGISLEGYDRIEATKNRVRLVLSTGLTE</sequence>
<dbReference type="Gene3D" id="2.40.70.10">
    <property type="entry name" value="Acid Proteases"/>
    <property type="match status" value="1"/>
</dbReference>
<reference evidence="1" key="1">
    <citation type="submission" date="2018-04" db="EMBL/GenBank/DDBJ databases">
        <title>WGS assembly of Panicum hallii.</title>
        <authorList>
            <person name="Lovell J."/>
            <person name="Jenkins J."/>
            <person name="Lowry D."/>
            <person name="Mamidi S."/>
            <person name="Sreedasyam A."/>
            <person name="Weng X."/>
            <person name="Barry K."/>
            <person name="Bonette J."/>
            <person name="Campitelli B."/>
            <person name="Daum C."/>
            <person name="Gordon S."/>
            <person name="Gould B."/>
            <person name="Lipzen A."/>
            <person name="Macqueen A."/>
            <person name="Palacio-Mejia J."/>
            <person name="Plott C."/>
            <person name="Shakirov E."/>
            <person name="Shu S."/>
            <person name="Yoshinaga Y."/>
            <person name="Zane M."/>
            <person name="Rokhsar D."/>
            <person name="Grimwood J."/>
            <person name="Schmutz J."/>
            <person name="Juenger T."/>
        </authorList>
    </citation>
    <scope>NUCLEOTIDE SEQUENCE [LARGE SCALE GENOMIC DNA]</scope>
    <source>
        <strain evidence="1">FIL2</strain>
    </source>
</reference>
<dbReference type="PANTHER" id="PTHR33240:SF15">
    <property type="entry name" value="GAG-PRO-LIKE PROTEIN"/>
    <property type="match status" value="1"/>
</dbReference>
<dbReference type="InterPro" id="IPR021109">
    <property type="entry name" value="Peptidase_aspartic_dom_sf"/>
</dbReference>
<dbReference type="EMBL" id="CM008046">
    <property type="protein sequence ID" value="PVH66257.1"/>
    <property type="molecule type" value="Genomic_DNA"/>
</dbReference>
<evidence type="ECO:0000313" key="1">
    <source>
        <dbReference type="EMBL" id="PVH66257.1"/>
    </source>
</evidence>
<dbReference type="SUPFAM" id="SSF50630">
    <property type="entry name" value="Acid proteases"/>
    <property type="match status" value="1"/>
</dbReference>
<dbReference type="AlphaFoldDB" id="A0A2T8KVP5"/>
<dbReference type="Pfam" id="PF13975">
    <property type="entry name" value="gag-asp_proteas"/>
    <property type="match status" value="1"/>
</dbReference>
<dbReference type="Proteomes" id="UP000243499">
    <property type="component" value="Chromosome 1"/>
</dbReference>
<gene>
    <name evidence="1" type="ORF">PAHAL_1G187200</name>
</gene>